<comment type="caution">
    <text evidence="2">The sequence shown here is derived from an EMBL/GenBank/DDBJ whole genome shotgun (WGS) entry which is preliminary data.</text>
</comment>
<reference evidence="2 3" key="1">
    <citation type="journal article" date="2016" name="Nat. Commun.">
        <title>Thousands of microbial genomes shed light on interconnected biogeochemical processes in an aquifer system.</title>
        <authorList>
            <person name="Anantharaman K."/>
            <person name="Brown C.T."/>
            <person name="Hug L.A."/>
            <person name="Sharon I."/>
            <person name="Castelle C.J."/>
            <person name="Probst A.J."/>
            <person name="Thomas B.C."/>
            <person name="Singh A."/>
            <person name="Wilkins M.J."/>
            <person name="Karaoz U."/>
            <person name="Brodie E.L."/>
            <person name="Williams K.H."/>
            <person name="Hubbard S.S."/>
            <person name="Banfield J.F."/>
        </authorList>
    </citation>
    <scope>NUCLEOTIDE SEQUENCE [LARGE SCALE GENOMIC DNA]</scope>
</reference>
<evidence type="ECO:0000313" key="3">
    <source>
        <dbReference type="Proteomes" id="UP000177588"/>
    </source>
</evidence>
<feature type="transmembrane region" description="Helical" evidence="1">
    <location>
        <begin position="23"/>
        <end position="41"/>
    </location>
</feature>
<proteinExistence type="predicted"/>
<keyword evidence="1" id="KW-1133">Transmembrane helix</keyword>
<dbReference type="SUPFAM" id="SSF81321">
    <property type="entry name" value="Family A G protein-coupled receptor-like"/>
    <property type="match status" value="1"/>
</dbReference>
<dbReference type="STRING" id="1802597.A2Z24_01590"/>
<keyword evidence="1" id="KW-0812">Transmembrane</keyword>
<gene>
    <name evidence="2" type="ORF">A2Z24_01590</name>
</gene>
<feature type="transmembrane region" description="Helical" evidence="1">
    <location>
        <begin position="47"/>
        <end position="67"/>
    </location>
</feature>
<accession>A0A1G1WFJ6</accession>
<dbReference type="EMBL" id="MHCT01000013">
    <property type="protein sequence ID" value="OGY26230.1"/>
    <property type="molecule type" value="Genomic_DNA"/>
</dbReference>
<protein>
    <submittedName>
        <fullName evidence="2">Uncharacterized protein</fullName>
    </submittedName>
</protein>
<evidence type="ECO:0000256" key="1">
    <source>
        <dbReference type="SAM" id="Phobius"/>
    </source>
</evidence>
<name>A0A1G1WFJ6_9BACT</name>
<dbReference type="Proteomes" id="UP000177588">
    <property type="component" value="Unassembled WGS sequence"/>
</dbReference>
<keyword evidence="1" id="KW-0472">Membrane</keyword>
<dbReference type="AlphaFoldDB" id="A0A1G1WFJ6"/>
<sequence length="99" mass="11533">MDKDQSFNPLEGANRHKYYREHLLQYGLLVVAFIASLATLFQLKVFIWKVGIVSALALFYLVFGVWHHFEEKNHTRGHFLEYLLVAAIIFAVLFSIFLS</sequence>
<organism evidence="2 3">
    <name type="scientific">Candidatus Woykebacteria bacterium RBG_16_44_10</name>
    <dbReference type="NCBI Taxonomy" id="1802597"/>
    <lineage>
        <taxon>Bacteria</taxon>
        <taxon>Candidatus Woykeibacteriota</taxon>
    </lineage>
</organism>
<feature type="transmembrane region" description="Helical" evidence="1">
    <location>
        <begin position="79"/>
        <end position="98"/>
    </location>
</feature>
<evidence type="ECO:0000313" key="2">
    <source>
        <dbReference type="EMBL" id="OGY26230.1"/>
    </source>
</evidence>